<reference evidence="3" key="1">
    <citation type="submission" date="2020-05" db="EMBL/GenBank/DDBJ databases">
        <authorList>
            <person name="Chiriac C."/>
            <person name="Salcher M."/>
            <person name="Ghai R."/>
            <person name="Kavagutti S V."/>
        </authorList>
    </citation>
    <scope>NUCLEOTIDE SEQUENCE</scope>
</reference>
<feature type="domain" description="NADH:ubiquinone oxidoreductase-like 20kDa subunit" evidence="1">
    <location>
        <begin position="24"/>
        <end position="120"/>
    </location>
</feature>
<dbReference type="InterPro" id="IPR006137">
    <property type="entry name" value="NADH_UbQ_OxRdtase-like_20kDa"/>
</dbReference>
<dbReference type="GO" id="GO:0008137">
    <property type="term" value="F:NADH dehydrogenase (ubiquinone) activity"/>
    <property type="evidence" value="ECO:0007669"/>
    <property type="project" value="TreeGrafter"/>
</dbReference>
<dbReference type="PANTHER" id="PTHR11995:SF14">
    <property type="entry name" value="NADH DEHYDROGENASE [UBIQUINONE] IRON-SULFUR PROTEIN 7, MITOCHONDRIAL"/>
    <property type="match status" value="1"/>
</dbReference>
<dbReference type="Gene3D" id="3.40.50.12280">
    <property type="match status" value="1"/>
</dbReference>
<dbReference type="EMBL" id="CAEZWI010000006">
    <property type="protein sequence ID" value="CAB4644186.1"/>
    <property type="molecule type" value="Genomic_DNA"/>
</dbReference>
<dbReference type="EMBL" id="CAEZWD010000027">
    <property type="protein sequence ID" value="CAB4645531.1"/>
    <property type="molecule type" value="Genomic_DNA"/>
</dbReference>
<evidence type="ECO:0000313" key="3">
    <source>
        <dbReference type="EMBL" id="CAB4645531.1"/>
    </source>
</evidence>
<dbReference type="GO" id="GO:0045271">
    <property type="term" value="C:respiratory chain complex I"/>
    <property type="evidence" value="ECO:0007669"/>
    <property type="project" value="TreeGrafter"/>
</dbReference>
<dbReference type="GO" id="GO:0051536">
    <property type="term" value="F:iron-sulfur cluster binding"/>
    <property type="evidence" value="ECO:0007669"/>
    <property type="project" value="InterPro"/>
</dbReference>
<sequence>MSNVSVLQAGLACCGVESSSVDLVSGAWEQTESVSKLSAAQHILVIAGTVTQALAPTVKSAYDALQEPKVVVAFGACAISGGPYWDSYSVVSGAHQIVPVDIQVPGCPPGPEELAAALMQAVELATK</sequence>
<gene>
    <name evidence="3" type="ORF">UFOPK2171_00368</name>
    <name evidence="2" type="ORF">UFOPK2237_00109</name>
</gene>
<dbReference type="SUPFAM" id="SSF56770">
    <property type="entry name" value="HydA/Nqo6-like"/>
    <property type="match status" value="1"/>
</dbReference>
<evidence type="ECO:0000313" key="2">
    <source>
        <dbReference type="EMBL" id="CAB4644186.1"/>
    </source>
</evidence>
<proteinExistence type="predicted"/>
<dbReference type="Pfam" id="PF01058">
    <property type="entry name" value="Oxidored_q6"/>
    <property type="match status" value="1"/>
</dbReference>
<accession>A0A6J6K6T0</accession>
<dbReference type="AlphaFoldDB" id="A0A6J6K6T0"/>
<name>A0A6J6K6T0_9ZZZZ</name>
<dbReference type="GO" id="GO:0009060">
    <property type="term" value="P:aerobic respiration"/>
    <property type="evidence" value="ECO:0007669"/>
    <property type="project" value="TreeGrafter"/>
</dbReference>
<dbReference type="GO" id="GO:0015990">
    <property type="term" value="P:electron transport coupled proton transport"/>
    <property type="evidence" value="ECO:0007669"/>
    <property type="project" value="TreeGrafter"/>
</dbReference>
<dbReference type="PANTHER" id="PTHR11995">
    <property type="entry name" value="NADH DEHYDROGENASE"/>
    <property type="match status" value="1"/>
</dbReference>
<organism evidence="3">
    <name type="scientific">freshwater metagenome</name>
    <dbReference type="NCBI Taxonomy" id="449393"/>
    <lineage>
        <taxon>unclassified sequences</taxon>
        <taxon>metagenomes</taxon>
        <taxon>ecological metagenomes</taxon>
    </lineage>
</organism>
<evidence type="ECO:0000259" key="1">
    <source>
        <dbReference type="Pfam" id="PF01058"/>
    </source>
</evidence>
<protein>
    <submittedName>
        <fullName evidence="3">Unannotated protein</fullName>
    </submittedName>
</protein>